<accession>A0A2D0LAR3</accession>
<proteinExistence type="predicted"/>
<dbReference type="AlphaFoldDB" id="A0A2D0LAR3"/>
<feature type="transmembrane region" description="Helical" evidence="1">
    <location>
        <begin position="153"/>
        <end position="175"/>
    </location>
</feature>
<name>A0A2D0LAR3_9GAMM</name>
<dbReference type="OrthoDB" id="9554144at2"/>
<feature type="transmembrane region" description="Helical" evidence="1">
    <location>
        <begin position="354"/>
        <end position="373"/>
    </location>
</feature>
<feature type="transmembrane region" description="Helical" evidence="1">
    <location>
        <begin position="203"/>
        <end position="220"/>
    </location>
</feature>
<dbReference type="EMBL" id="NJCX01000015">
    <property type="protein sequence ID" value="PHM72752.1"/>
    <property type="molecule type" value="Genomic_DNA"/>
</dbReference>
<protein>
    <recommendedName>
        <fullName evidence="4">Oligosaccharide repeat unit polymerase</fullName>
    </recommendedName>
</protein>
<evidence type="ECO:0000313" key="2">
    <source>
        <dbReference type="EMBL" id="PHM72752.1"/>
    </source>
</evidence>
<feature type="transmembrane region" description="Helical" evidence="1">
    <location>
        <begin position="6"/>
        <end position="24"/>
    </location>
</feature>
<dbReference type="RefSeq" id="WP_099142300.1">
    <property type="nucleotide sequence ID" value="NZ_CAWNOR010000048.1"/>
</dbReference>
<evidence type="ECO:0000313" key="3">
    <source>
        <dbReference type="Proteomes" id="UP000221101"/>
    </source>
</evidence>
<feature type="transmembrane region" description="Helical" evidence="1">
    <location>
        <begin position="70"/>
        <end position="89"/>
    </location>
</feature>
<sequence>MILINYIFFAASAILIFIIDKLTIKRVWFDPLYIFLILMIMYVSPLNIRYIFNLPISGNVTYMFYDIEDIFPYSIMLTTISLWIFYFFYRISKPMFITKKLINLGLKLDSLNLPLNITGKIFVILGFAIFLIISNNNGGISSILLEGYGVTKIFANNPTLEISLSIAYVGSFFLLSSGRKKTSIIIFIIIMTMNIILGRRSQLIILGMTYAIFYFIRFRFISFKKILPFVLISFILLNILGYIRNSNYKNYQDLYERSIARLEQTNHDSSSMYYTLTDGQFVVPFETLPVLMNKLETNDYYYGSSLLDTIIQWIPRSIFPSKSYGLSNWYYRTFYDQNASPNIGRQFFFLSEGFINFGIVGIFIWAGFWGFFWKNISSLIKYSQSTLTSFIFSIYVSSMIVLLSGDSVSLFVATPKSSIIWLFLGYIIAIVIKYIKKELSGLS</sequence>
<organism evidence="2 3">
    <name type="scientific">Xenorhabdus kozodoii</name>
    <dbReference type="NCBI Taxonomy" id="351676"/>
    <lineage>
        <taxon>Bacteria</taxon>
        <taxon>Pseudomonadati</taxon>
        <taxon>Pseudomonadota</taxon>
        <taxon>Gammaproteobacteria</taxon>
        <taxon>Enterobacterales</taxon>
        <taxon>Morganellaceae</taxon>
        <taxon>Xenorhabdus</taxon>
    </lineage>
</organism>
<feature type="transmembrane region" description="Helical" evidence="1">
    <location>
        <begin position="227"/>
        <end position="244"/>
    </location>
</feature>
<feature type="transmembrane region" description="Helical" evidence="1">
    <location>
        <begin position="385"/>
        <end position="405"/>
    </location>
</feature>
<reference evidence="2 3" key="1">
    <citation type="journal article" date="2017" name="Nat. Microbiol.">
        <title>Natural product diversity associated with the nematode symbionts Photorhabdus and Xenorhabdus.</title>
        <authorList>
            <person name="Tobias N.J."/>
            <person name="Wolff H."/>
            <person name="Djahanschiri B."/>
            <person name="Grundmann F."/>
            <person name="Kronenwerth M."/>
            <person name="Shi Y.M."/>
            <person name="Simonyi S."/>
            <person name="Grun P."/>
            <person name="Shapiro-Ilan D."/>
            <person name="Pidot S.J."/>
            <person name="Stinear T.P."/>
            <person name="Ebersberger I."/>
            <person name="Bode H.B."/>
        </authorList>
    </citation>
    <scope>NUCLEOTIDE SEQUENCE [LARGE SCALE GENOMIC DNA]</scope>
    <source>
        <strain evidence="2 3">DSM 17907</strain>
    </source>
</reference>
<dbReference type="NCBIfam" id="TIGR04370">
    <property type="entry name" value="glyco_rpt_poly"/>
    <property type="match status" value="1"/>
</dbReference>
<feature type="transmembrane region" description="Helical" evidence="1">
    <location>
        <begin position="31"/>
        <end position="50"/>
    </location>
</feature>
<comment type="caution">
    <text evidence="2">The sequence shown here is derived from an EMBL/GenBank/DDBJ whole genome shotgun (WGS) entry which is preliminary data.</text>
</comment>
<feature type="transmembrane region" description="Helical" evidence="1">
    <location>
        <begin position="110"/>
        <end position="133"/>
    </location>
</feature>
<keyword evidence="3" id="KW-1185">Reference proteome</keyword>
<dbReference type="Proteomes" id="UP000221101">
    <property type="component" value="Unassembled WGS sequence"/>
</dbReference>
<feature type="transmembrane region" description="Helical" evidence="1">
    <location>
        <begin position="417"/>
        <end position="435"/>
    </location>
</feature>
<keyword evidence="1" id="KW-0472">Membrane</keyword>
<evidence type="ECO:0008006" key="4">
    <source>
        <dbReference type="Google" id="ProtNLM"/>
    </source>
</evidence>
<keyword evidence="1" id="KW-0812">Transmembrane</keyword>
<keyword evidence="1" id="KW-1133">Transmembrane helix</keyword>
<evidence type="ECO:0000256" key="1">
    <source>
        <dbReference type="SAM" id="Phobius"/>
    </source>
</evidence>
<gene>
    <name evidence="2" type="ORF">Xkoz_02311</name>
</gene>